<sequence>MLARRVWRHCLTPLLSALSNCMSHEAGQRMEGARRCFDEGLRLGLDDSQPRSGYDGFTSEIDDTHIIARPARLIGSLREFFTAGI</sequence>
<dbReference type="EMBL" id="JAQOWY010000026">
    <property type="protein sequence ID" value="KAK1855077.1"/>
    <property type="molecule type" value="Genomic_DNA"/>
</dbReference>
<proteinExistence type="predicted"/>
<dbReference type="Proteomes" id="UP001243330">
    <property type="component" value="Unassembled WGS sequence"/>
</dbReference>
<evidence type="ECO:0008006" key="4">
    <source>
        <dbReference type="Google" id="ProtNLM"/>
    </source>
</evidence>
<evidence type="ECO:0000256" key="1">
    <source>
        <dbReference type="SAM" id="SignalP"/>
    </source>
</evidence>
<keyword evidence="3" id="KW-1185">Reference proteome</keyword>
<feature type="chain" id="PRO_5041923958" description="Secreted protein" evidence="1">
    <location>
        <begin position="18"/>
        <end position="85"/>
    </location>
</feature>
<comment type="caution">
    <text evidence="2">The sequence shown here is derived from an EMBL/GenBank/DDBJ whole genome shotgun (WGS) entry which is preliminary data.</text>
</comment>
<evidence type="ECO:0000313" key="3">
    <source>
        <dbReference type="Proteomes" id="UP001243330"/>
    </source>
</evidence>
<name>A0AAD9EPN6_9PEZI</name>
<protein>
    <recommendedName>
        <fullName evidence="4">Secreted protein</fullName>
    </recommendedName>
</protein>
<gene>
    <name evidence="2" type="ORF">CCHR01_02232</name>
</gene>
<evidence type="ECO:0000313" key="2">
    <source>
        <dbReference type="EMBL" id="KAK1855077.1"/>
    </source>
</evidence>
<accession>A0AAD9EPN6</accession>
<organism evidence="2 3">
    <name type="scientific">Colletotrichum chrysophilum</name>
    <dbReference type="NCBI Taxonomy" id="1836956"/>
    <lineage>
        <taxon>Eukaryota</taxon>
        <taxon>Fungi</taxon>
        <taxon>Dikarya</taxon>
        <taxon>Ascomycota</taxon>
        <taxon>Pezizomycotina</taxon>
        <taxon>Sordariomycetes</taxon>
        <taxon>Hypocreomycetidae</taxon>
        <taxon>Glomerellales</taxon>
        <taxon>Glomerellaceae</taxon>
        <taxon>Colletotrichum</taxon>
        <taxon>Colletotrichum gloeosporioides species complex</taxon>
    </lineage>
</organism>
<reference evidence="2" key="1">
    <citation type="submission" date="2023-01" db="EMBL/GenBank/DDBJ databases">
        <title>Colletotrichum chrysophilum M932 genome sequence.</title>
        <authorList>
            <person name="Baroncelli R."/>
        </authorList>
    </citation>
    <scope>NUCLEOTIDE SEQUENCE</scope>
    <source>
        <strain evidence="2">M932</strain>
    </source>
</reference>
<feature type="signal peptide" evidence="1">
    <location>
        <begin position="1"/>
        <end position="17"/>
    </location>
</feature>
<keyword evidence="1" id="KW-0732">Signal</keyword>
<dbReference type="AlphaFoldDB" id="A0AAD9EPN6"/>